<dbReference type="GO" id="GO:0032259">
    <property type="term" value="P:methylation"/>
    <property type="evidence" value="ECO:0007669"/>
    <property type="project" value="UniProtKB-KW"/>
</dbReference>
<evidence type="ECO:0000259" key="3">
    <source>
        <dbReference type="Pfam" id="PF00588"/>
    </source>
</evidence>
<dbReference type="GO" id="GO:0006396">
    <property type="term" value="P:RNA processing"/>
    <property type="evidence" value="ECO:0007669"/>
    <property type="project" value="InterPro"/>
</dbReference>
<evidence type="ECO:0000256" key="2">
    <source>
        <dbReference type="ARBA" id="ARBA00022679"/>
    </source>
</evidence>
<dbReference type="AlphaFoldDB" id="A0A3E0UK89"/>
<dbReference type="PANTHER" id="PTHR43191:SF2">
    <property type="entry name" value="RRNA METHYLTRANSFERASE 3, MITOCHONDRIAL"/>
    <property type="match status" value="1"/>
</dbReference>
<dbReference type="Pfam" id="PF00588">
    <property type="entry name" value="SpoU_methylase"/>
    <property type="match status" value="1"/>
</dbReference>
<reference evidence="4 5" key="1">
    <citation type="submission" date="2018-08" db="EMBL/GenBank/DDBJ databases">
        <title>Thalassotalea euphylliae genome.</title>
        <authorList>
            <person name="Summers S."/>
            <person name="Rice S.A."/>
            <person name="Freckelton M.L."/>
            <person name="Nedved B.T."/>
            <person name="Hadfield M.G."/>
        </authorList>
    </citation>
    <scope>NUCLEOTIDE SEQUENCE [LARGE SCALE GENOMIC DNA]</scope>
    <source>
        <strain evidence="4 5">H2</strain>
    </source>
</reference>
<feature type="domain" description="tRNA/rRNA methyltransferase SpoU type" evidence="3">
    <location>
        <begin position="22"/>
        <end position="147"/>
    </location>
</feature>
<name>A0A3E0UK89_9GAMM</name>
<dbReference type="InterPro" id="IPR051259">
    <property type="entry name" value="rRNA_Methyltransferase"/>
</dbReference>
<keyword evidence="1 4" id="KW-0489">Methyltransferase</keyword>
<dbReference type="Proteomes" id="UP000256999">
    <property type="component" value="Unassembled WGS sequence"/>
</dbReference>
<dbReference type="PANTHER" id="PTHR43191">
    <property type="entry name" value="RRNA METHYLTRANSFERASE 3"/>
    <property type="match status" value="1"/>
</dbReference>
<protein>
    <submittedName>
        <fullName evidence="4">TrmH family RNA methyltransferase</fullName>
    </submittedName>
</protein>
<accession>A0A3E0UK89</accession>
<evidence type="ECO:0000256" key="1">
    <source>
        <dbReference type="ARBA" id="ARBA00022603"/>
    </source>
</evidence>
<dbReference type="EMBL" id="QUOV01000001">
    <property type="protein sequence ID" value="REL36984.1"/>
    <property type="molecule type" value="Genomic_DNA"/>
</dbReference>
<keyword evidence="2 4" id="KW-0808">Transferase</keyword>
<comment type="caution">
    <text evidence="4">The sequence shown here is derived from an EMBL/GenBank/DDBJ whole genome shotgun (WGS) entry which is preliminary data.</text>
</comment>
<sequence>MARLKQTYAQNGFFGIGIMNNVDEINIGTLWRSAYILGAAFIFTVDKKYKKQTTDVVNAWQKIPLYHYDSIDELVANLPYDTPLIGVELDENAHDITRFEHPHRCVYLLGNEQSGLPPQALEKCHRLVQLPGDYSLNVSVAGSIVMYDRLAKLS</sequence>
<dbReference type="GO" id="GO:0008173">
    <property type="term" value="F:RNA methyltransferase activity"/>
    <property type="evidence" value="ECO:0007669"/>
    <property type="project" value="InterPro"/>
</dbReference>
<dbReference type="InterPro" id="IPR029026">
    <property type="entry name" value="tRNA_m1G_MTases_N"/>
</dbReference>
<dbReference type="GO" id="GO:0003723">
    <property type="term" value="F:RNA binding"/>
    <property type="evidence" value="ECO:0007669"/>
    <property type="project" value="InterPro"/>
</dbReference>
<organism evidence="4 5">
    <name type="scientific">Thalassotalea euphylliae</name>
    <dbReference type="NCBI Taxonomy" id="1655234"/>
    <lineage>
        <taxon>Bacteria</taxon>
        <taxon>Pseudomonadati</taxon>
        <taxon>Pseudomonadota</taxon>
        <taxon>Gammaproteobacteria</taxon>
        <taxon>Alteromonadales</taxon>
        <taxon>Colwelliaceae</taxon>
        <taxon>Thalassotalea</taxon>
    </lineage>
</organism>
<evidence type="ECO:0000313" key="4">
    <source>
        <dbReference type="EMBL" id="REL36984.1"/>
    </source>
</evidence>
<dbReference type="OrthoDB" id="4578643at2"/>
<dbReference type="InterPro" id="IPR001537">
    <property type="entry name" value="SpoU_MeTrfase"/>
</dbReference>
<dbReference type="RefSeq" id="WP_116001980.1">
    <property type="nucleotide sequence ID" value="NZ_QUOV01000001.1"/>
</dbReference>
<proteinExistence type="predicted"/>
<dbReference type="CDD" id="cd18098">
    <property type="entry name" value="SpoU-like"/>
    <property type="match status" value="1"/>
</dbReference>
<dbReference type="Gene3D" id="3.40.1280.10">
    <property type="match status" value="1"/>
</dbReference>
<dbReference type="InterPro" id="IPR029028">
    <property type="entry name" value="Alpha/beta_knot_MTases"/>
</dbReference>
<evidence type="ECO:0000313" key="5">
    <source>
        <dbReference type="Proteomes" id="UP000256999"/>
    </source>
</evidence>
<gene>
    <name evidence="4" type="ORF">DXX92_17625</name>
</gene>
<dbReference type="SUPFAM" id="SSF75217">
    <property type="entry name" value="alpha/beta knot"/>
    <property type="match status" value="1"/>
</dbReference>